<dbReference type="Proteomes" id="UP000034644">
    <property type="component" value="Unassembled WGS sequence"/>
</dbReference>
<comment type="similarity">
    <text evidence="1">Belongs to the ROK (NagC/XylR) family.</text>
</comment>
<proteinExistence type="inferred from homology"/>
<protein>
    <recommendedName>
        <fullName evidence="4">ROK family protein</fullName>
    </recommendedName>
</protein>
<dbReference type="SUPFAM" id="SSF53067">
    <property type="entry name" value="Actin-like ATPase domain"/>
    <property type="match status" value="1"/>
</dbReference>
<gene>
    <name evidence="2" type="ORF">UX27_C0038G0009</name>
</gene>
<dbReference type="PANTHER" id="PTHR18964">
    <property type="entry name" value="ROK (REPRESSOR, ORF, KINASE) FAMILY"/>
    <property type="match status" value="1"/>
</dbReference>
<dbReference type="EMBL" id="LCLO01000038">
    <property type="protein sequence ID" value="KKU17231.1"/>
    <property type="molecule type" value="Genomic_DNA"/>
</dbReference>
<dbReference type="AlphaFoldDB" id="A0A0G1N9Q0"/>
<dbReference type="CDD" id="cd23763">
    <property type="entry name" value="ASKHA_ATPase_ROK"/>
    <property type="match status" value="1"/>
</dbReference>
<sequence>MNMPNKQIFSIGVDVGGSKINAMLFDLRKNEIVRRQTIATPKKKKKLLNQLIQLIENVIAGVPKSRIAGIGLGIAGEIDFQKGILLNSPNLKFLNGTRPARTVEKYFKLKTGMDNDANCFALAEARLGAGRSFKNVVGITLGTGVGGGIVINGSLYHGAFGSAGEVGWMILDGTRTFEDLASEKFIKSISHESPINLEAKARRGDKNALKVYETLGTNLGLGIANIVNVMDPELIILGGGLASAAGLFLPQARKTAKKHIISPLSRRKLKIVLAKLGKNAGAVGAALLCQ</sequence>
<evidence type="ECO:0000256" key="1">
    <source>
        <dbReference type="ARBA" id="ARBA00006479"/>
    </source>
</evidence>
<comment type="caution">
    <text evidence="2">The sequence shown here is derived from an EMBL/GenBank/DDBJ whole genome shotgun (WGS) entry which is preliminary data.</text>
</comment>
<dbReference type="Pfam" id="PF00480">
    <property type="entry name" value="ROK"/>
    <property type="match status" value="1"/>
</dbReference>
<dbReference type="InterPro" id="IPR000600">
    <property type="entry name" value="ROK"/>
</dbReference>
<evidence type="ECO:0000313" key="3">
    <source>
        <dbReference type="Proteomes" id="UP000034644"/>
    </source>
</evidence>
<reference evidence="2 3" key="1">
    <citation type="journal article" date="2015" name="Nature">
        <title>rRNA introns, odd ribosomes, and small enigmatic genomes across a large radiation of phyla.</title>
        <authorList>
            <person name="Brown C.T."/>
            <person name="Hug L.A."/>
            <person name="Thomas B.C."/>
            <person name="Sharon I."/>
            <person name="Castelle C.J."/>
            <person name="Singh A."/>
            <person name="Wilkins M.J."/>
            <person name="Williams K.H."/>
            <person name="Banfield J.F."/>
        </authorList>
    </citation>
    <scope>NUCLEOTIDE SEQUENCE [LARGE SCALE GENOMIC DNA]</scope>
</reference>
<evidence type="ECO:0008006" key="4">
    <source>
        <dbReference type="Google" id="ProtNLM"/>
    </source>
</evidence>
<dbReference type="InterPro" id="IPR043129">
    <property type="entry name" value="ATPase_NBD"/>
</dbReference>
<name>A0A0G1N9Q0_9BACT</name>
<organism evidence="2 3">
    <name type="scientific">Candidatus Azambacteria bacterium GW2011_GWA2_45_90</name>
    <dbReference type="NCBI Taxonomy" id="1618614"/>
    <lineage>
        <taxon>Bacteria</taxon>
        <taxon>Candidatus Azamiibacteriota</taxon>
    </lineage>
</organism>
<dbReference type="PANTHER" id="PTHR18964:SF149">
    <property type="entry name" value="BIFUNCTIONAL UDP-N-ACETYLGLUCOSAMINE 2-EPIMERASE_N-ACETYLMANNOSAMINE KINASE"/>
    <property type="match status" value="1"/>
</dbReference>
<accession>A0A0G1N9Q0</accession>
<evidence type="ECO:0000313" key="2">
    <source>
        <dbReference type="EMBL" id="KKU17231.1"/>
    </source>
</evidence>
<dbReference type="Gene3D" id="3.30.420.40">
    <property type="match status" value="2"/>
</dbReference>